<proteinExistence type="predicted"/>
<gene>
    <name evidence="1" type="ORF">PR001_g17814</name>
    <name evidence="2" type="ORF">PR003_g26404</name>
</gene>
<dbReference type="EMBL" id="QXFV01001514">
    <property type="protein sequence ID" value="KAE9004076.1"/>
    <property type="molecule type" value="Genomic_DNA"/>
</dbReference>
<dbReference type="AlphaFoldDB" id="A0A6A3K9F3"/>
<reference evidence="1 3" key="1">
    <citation type="submission" date="2018-09" db="EMBL/GenBank/DDBJ databases">
        <title>Genomic investigation of the strawberry pathogen Phytophthora fragariae indicates pathogenicity is determined by transcriptional variation in three key races.</title>
        <authorList>
            <person name="Adams T.M."/>
            <person name="Armitage A.D."/>
            <person name="Sobczyk M.K."/>
            <person name="Bates H.J."/>
            <person name="Dunwell J.M."/>
            <person name="Nellist C.F."/>
            <person name="Harrison R.J."/>
        </authorList>
    </citation>
    <scope>NUCLEOTIDE SEQUENCE [LARGE SCALE GENOMIC DNA]</scope>
    <source>
        <strain evidence="1 3">SCRP249</strain>
        <strain evidence="2 4">SCRP333</strain>
    </source>
</reference>
<organism evidence="1 3">
    <name type="scientific">Phytophthora rubi</name>
    <dbReference type="NCBI Taxonomy" id="129364"/>
    <lineage>
        <taxon>Eukaryota</taxon>
        <taxon>Sar</taxon>
        <taxon>Stramenopiles</taxon>
        <taxon>Oomycota</taxon>
        <taxon>Peronosporomycetes</taxon>
        <taxon>Peronosporales</taxon>
        <taxon>Peronosporaceae</taxon>
        <taxon>Phytophthora</taxon>
    </lineage>
</organism>
<accession>A0A6A3K9F3</accession>
<dbReference type="Proteomes" id="UP000434957">
    <property type="component" value="Unassembled WGS sequence"/>
</dbReference>
<evidence type="ECO:0000313" key="2">
    <source>
        <dbReference type="EMBL" id="KAE9286121.1"/>
    </source>
</evidence>
<evidence type="ECO:0000313" key="4">
    <source>
        <dbReference type="Proteomes" id="UP000434957"/>
    </source>
</evidence>
<protein>
    <submittedName>
        <fullName evidence="1">Uncharacterized protein</fullName>
    </submittedName>
</protein>
<dbReference type="EMBL" id="QXFT01003407">
    <property type="protein sequence ID" value="KAE9286121.1"/>
    <property type="molecule type" value="Genomic_DNA"/>
</dbReference>
<keyword evidence="4" id="KW-1185">Reference proteome</keyword>
<evidence type="ECO:0000313" key="1">
    <source>
        <dbReference type="EMBL" id="KAE9004076.1"/>
    </source>
</evidence>
<evidence type="ECO:0000313" key="3">
    <source>
        <dbReference type="Proteomes" id="UP000429607"/>
    </source>
</evidence>
<sequence>MVDAARKWLSQLKVTNAVSDSHHKFLQPSFETSLAVRRYDSYYEEEMAADGTPKSDAASSSFSELLKYKTKRVGGRLEVGHLRGGKTCSSCGKNIGGSEVHRCAFCGADMDLNQRRQEHHHQERRDAVLGLKPKRCCLHRSVLNGVKGPGAGVTRTEELSTSECDDLHSYETGPSRYPSKLQL</sequence>
<comment type="caution">
    <text evidence="1">The sequence shown here is derived from an EMBL/GenBank/DDBJ whole genome shotgun (WGS) entry which is preliminary data.</text>
</comment>
<name>A0A6A3K9F3_9STRA</name>
<dbReference type="Proteomes" id="UP000429607">
    <property type="component" value="Unassembled WGS sequence"/>
</dbReference>